<dbReference type="Gene3D" id="2.40.110.10">
    <property type="entry name" value="Butyryl-CoA Dehydrogenase, subunit A, domain 2"/>
    <property type="match status" value="1"/>
</dbReference>
<dbReference type="PANTHER" id="PTHR43292">
    <property type="entry name" value="ACYL-COA DEHYDROGENASE"/>
    <property type="match status" value="1"/>
</dbReference>
<comment type="caution">
    <text evidence="4">The sequence shown here is derived from an EMBL/GenBank/DDBJ whole genome shotgun (WGS) entry which is preliminary data.</text>
</comment>
<dbReference type="Gene3D" id="1.10.540.10">
    <property type="entry name" value="Acyl-CoA dehydrogenase/oxidase, N-terminal domain"/>
    <property type="match status" value="1"/>
</dbReference>
<reference evidence="4 5" key="1">
    <citation type="submission" date="2024-06" db="EMBL/GenBank/DDBJ databases">
        <title>Lysinibacillus zambalefons sp. nov., a Novel Firmicute Isolated from the Poon Bato Zambales Hyperalkaline Spring.</title>
        <authorList>
            <person name="Aja J.A."/>
            <person name="Lazaro J.E.H."/>
            <person name="Llorin L.D."/>
            <person name="Lim K.R."/>
            <person name="Teodosio J."/>
            <person name="Dalisay D.S."/>
        </authorList>
    </citation>
    <scope>NUCLEOTIDE SEQUENCE [LARGE SCALE GENOMIC DNA]</scope>
    <source>
        <strain evidence="4 5">M3</strain>
    </source>
</reference>
<dbReference type="SUPFAM" id="SSF56645">
    <property type="entry name" value="Acyl-CoA dehydrogenase NM domain-like"/>
    <property type="match status" value="1"/>
</dbReference>
<dbReference type="InterPro" id="IPR006089">
    <property type="entry name" value="Acyl-CoA_DH_CS"/>
</dbReference>
<dbReference type="InterPro" id="IPR046373">
    <property type="entry name" value="Acyl-CoA_Oxase/DH_mid-dom_sf"/>
</dbReference>
<dbReference type="InterPro" id="IPR009100">
    <property type="entry name" value="AcylCoA_DH/oxidase_NM_dom_sf"/>
</dbReference>
<dbReference type="InterPro" id="IPR037069">
    <property type="entry name" value="AcylCoA_DH/ox_N_sf"/>
</dbReference>
<dbReference type="EMBL" id="JBEGDG010000006">
    <property type="protein sequence ID" value="MEQ6354918.1"/>
    <property type="molecule type" value="Genomic_DNA"/>
</dbReference>
<dbReference type="Proteomes" id="UP001478862">
    <property type="component" value="Unassembled WGS sequence"/>
</dbReference>
<evidence type="ECO:0000313" key="5">
    <source>
        <dbReference type="Proteomes" id="UP001478862"/>
    </source>
</evidence>
<dbReference type="InterPro" id="IPR006091">
    <property type="entry name" value="Acyl-CoA_Oxase/DH_mid-dom"/>
</dbReference>
<dbReference type="InterPro" id="IPR013786">
    <property type="entry name" value="AcylCoA_DH/ox_N"/>
</dbReference>
<accession>A0ABV1MUK0</accession>
<dbReference type="Pfam" id="PF02770">
    <property type="entry name" value="Acyl-CoA_dh_M"/>
    <property type="match status" value="1"/>
</dbReference>
<dbReference type="PANTHER" id="PTHR43292:SF4">
    <property type="entry name" value="ACYL-COA DEHYDROGENASE FADE34"/>
    <property type="match status" value="1"/>
</dbReference>
<keyword evidence="5" id="KW-1185">Reference proteome</keyword>
<evidence type="ECO:0000313" key="4">
    <source>
        <dbReference type="EMBL" id="MEQ6354918.1"/>
    </source>
</evidence>
<dbReference type="Pfam" id="PF02771">
    <property type="entry name" value="Acyl-CoA_dh_N"/>
    <property type="match status" value="1"/>
</dbReference>
<organism evidence="4 5">
    <name type="scientific">Lysinibacillus zambalensis</name>
    <dbReference type="NCBI Taxonomy" id="3160866"/>
    <lineage>
        <taxon>Bacteria</taxon>
        <taxon>Bacillati</taxon>
        <taxon>Bacillota</taxon>
        <taxon>Bacilli</taxon>
        <taxon>Bacillales</taxon>
        <taxon>Bacillaceae</taxon>
        <taxon>Lysinibacillus</taxon>
    </lineage>
</organism>
<keyword evidence="1" id="KW-0560">Oxidoreductase</keyword>
<dbReference type="RefSeq" id="WP_349659717.1">
    <property type="nucleotide sequence ID" value="NZ_JBEGDG010000006.1"/>
</dbReference>
<evidence type="ECO:0000259" key="2">
    <source>
        <dbReference type="Pfam" id="PF02770"/>
    </source>
</evidence>
<evidence type="ECO:0000256" key="1">
    <source>
        <dbReference type="ARBA" id="ARBA00023002"/>
    </source>
</evidence>
<gene>
    <name evidence="4" type="ORF">ABNX05_09860</name>
</gene>
<feature type="domain" description="Acyl-CoA oxidase/dehydrogenase middle" evidence="2">
    <location>
        <begin position="131"/>
        <end position="226"/>
    </location>
</feature>
<evidence type="ECO:0000259" key="3">
    <source>
        <dbReference type="Pfam" id="PF02771"/>
    </source>
</evidence>
<proteinExistence type="predicted"/>
<name>A0ABV1MUK0_9BACI</name>
<dbReference type="InterPro" id="IPR052161">
    <property type="entry name" value="Mycobact_Acyl-CoA_DH"/>
</dbReference>
<feature type="domain" description="Acyl-CoA dehydrogenase/oxidase N-terminal" evidence="3">
    <location>
        <begin position="12"/>
        <end position="126"/>
    </location>
</feature>
<sequence length="386" mass="42957">MKLFHLPTVQFTQEQEQFRLDVRTFLQDELAKGTFTPKCDSWLSGDDPEFSKLIGQKGWIGLTWPKKYGGQERSTIDRYILTEEFLAVGAPVAAHWFADRQTGPLLLRYGTEEQRDYFLPKIVKGECYFGIGLSEPNSGSDLASVSTRAEKVDGGWIVNGQKIWTSNAHLCHYMVTLVRTSPFDGKNKHAGLSQLIVDLHAEGVTVVPIKFLTGEHHYNEVFFDNVFVPDNMVVGEVGNGWIQGLAELAFERSGPERILSTFPLIDELIQELKRQNNLEGLQQASKIVARLWGLRNLSIGVAQLLESGNGDDVSIPAALVKALGTKFEQSIPEITRLIVQTYPTLDAHRKIDRFMAESILHAPGFTIRGGTSEVLYGVVAKGVIAQ</sequence>
<protein>
    <submittedName>
        <fullName evidence="4">Acyl-CoA dehydrogenase family protein</fullName>
    </submittedName>
</protein>
<dbReference type="PROSITE" id="PS00072">
    <property type="entry name" value="ACYL_COA_DH_1"/>
    <property type="match status" value="1"/>
</dbReference>